<keyword evidence="8" id="KW-0012">Acyltransferase</keyword>
<dbReference type="Ensembl" id="ENSTGUT00000019542.1">
    <property type="protein sequence ID" value="ENSTGUP00000029205.1"/>
    <property type="gene ID" value="ENSTGUG00000024744.1"/>
</dbReference>
<evidence type="ECO:0000313" key="16">
    <source>
        <dbReference type="Proteomes" id="UP000007754"/>
    </source>
</evidence>
<evidence type="ECO:0000313" key="15">
    <source>
        <dbReference type="Ensembl" id="ENSTGUP00000029205.1"/>
    </source>
</evidence>
<dbReference type="GO" id="GO:0017147">
    <property type="term" value="F:Wnt-protein binding"/>
    <property type="evidence" value="ECO:0007669"/>
    <property type="project" value="TreeGrafter"/>
</dbReference>
<keyword evidence="6 14" id="KW-1133">Transmembrane helix</keyword>
<dbReference type="GO" id="GO:1990698">
    <property type="term" value="F:palmitoleoyltransferase activity"/>
    <property type="evidence" value="ECO:0007669"/>
    <property type="project" value="UniProtKB-EC"/>
</dbReference>
<evidence type="ECO:0000256" key="4">
    <source>
        <dbReference type="ARBA" id="ARBA00022692"/>
    </source>
</evidence>
<dbReference type="Proteomes" id="UP000007754">
    <property type="component" value="Unplaced"/>
</dbReference>
<evidence type="ECO:0000256" key="2">
    <source>
        <dbReference type="ARBA" id="ARBA00022679"/>
    </source>
</evidence>
<gene>
    <name evidence="15" type="primary">PORCN</name>
</gene>
<dbReference type="InParanoid" id="A0A674H317"/>
<comment type="subcellular location">
    <subcellularLocation>
        <location evidence="1">Endoplasmic reticulum membrane</location>
        <topology evidence="1">Multi-pass membrane protein</topology>
    </subcellularLocation>
</comment>
<keyword evidence="16" id="KW-1185">Reference proteome</keyword>
<name>A0A674H317_TAEGU</name>
<evidence type="ECO:0000256" key="14">
    <source>
        <dbReference type="SAM" id="Phobius"/>
    </source>
</evidence>
<dbReference type="PANTHER" id="PTHR13906:SF12">
    <property type="entry name" value="PROTEIN-SERINE O-PALMITOLEOYLTRANSFERASE PORCUPINE"/>
    <property type="match status" value="1"/>
</dbReference>
<feature type="compositionally biased region" description="Gly residues" evidence="13">
    <location>
        <begin position="394"/>
        <end position="405"/>
    </location>
</feature>
<dbReference type="GO" id="GO:0030258">
    <property type="term" value="P:lipid modification"/>
    <property type="evidence" value="ECO:0007669"/>
    <property type="project" value="TreeGrafter"/>
</dbReference>
<comment type="similarity">
    <text evidence="9">Belongs to the membrane-bound acyltransferase family. Porcupine subfamily.</text>
</comment>
<dbReference type="GO" id="GO:0008270">
    <property type="term" value="F:zinc ion binding"/>
    <property type="evidence" value="ECO:0007669"/>
    <property type="project" value="InterPro"/>
</dbReference>
<keyword evidence="5" id="KW-0256">Endoplasmic reticulum</keyword>
<dbReference type="GeneTree" id="ENSGT01030000234564"/>
<dbReference type="GO" id="GO:0005789">
    <property type="term" value="C:endoplasmic reticulum membrane"/>
    <property type="evidence" value="ECO:0007669"/>
    <property type="project" value="UniProtKB-SubCell"/>
</dbReference>
<dbReference type="Pfam" id="PF03062">
    <property type="entry name" value="MBOAT"/>
    <property type="match status" value="1"/>
</dbReference>
<keyword evidence="7 14" id="KW-0472">Membrane</keyword>
<feature type="compositionally biased region" description="Basic and acidic residues" evidence="13">
    <location>
        <begin position="338"/>
        <end position="348"/>
    </location>
</feature>
<dbReference type="AlphaFoldDB" id="A0A674H317"/>
<evidence type="ECO:0000256" key="1">
    <source>
        <dbReference type="ARBA" id="ARBA00004477"/>
    </source>
</evidence>
<feature type="compositionally biased region" description="Basic and acidic residues" evidence="13">
    <location>
        <begin position="374"/>
        <end position="393"/>
    </location>
</feature>
<protein>
    <recommendedName>
        <fullName evidence="11">Protein-serine O-palmitoleoyltransferase porcupine</fullName>
        <ecNumber evidence="10">2.3.1.250</ecNumber>
    </recommendedName>
</protein>
<dbReference type="InterPro" id="IPR049941">
    <property type="entry name" value="LPLAT_7/PORCN-like"/>
</dbReference>
<proteinExistence type="inferred from homology"/>
<dbReference type="InterPro" id="IPR004299">
    <property type="entry name" value="MBOAT_fam"/>
</dbReference>
<keyword evidence="4 14" id="KW-0812">Transmembrane</keyword>
<organism evidence="15 16">
    <name type="scientific">Taeniopygia guttata</name>
    <name type="common">Zebra finch</name>
    <name type="synonym">Poephila guttata</name>
    <dbReference type="NCBI Taxonomy" id="59729"/>
    <lineage>
        <taxon>Eukaryota</taxon>
        <taxon>Metazoa</taxon>
        <taxon>Chordata</taxon>
        <taxon>Craniata</taxon>
        <taxon>Vertebrata</taxon>
        <taxon>Euteleostomi</taxon>
        <taxon>Archelosauria</taxon>
        <taxon>Archosauria</taxon>
        <taxon>Dinosauria</taxon>
        <taxon>Saurischia</taxon>
        <taxon>Theropoda</taxon>
        <taxon>Coelurosauria</taxon>
        <taxon>Aves</taxon>
        <taxon>Neognathae</taxon>
        <taxon>Neoaves</taxon>
        <taxon>Telluraves</taxon>
        <taxon>Australaves</taxon>
        <taxon>Passeriformes</taxon>
        <taxon>Passeroidea</taxon>
        <taxon>Estrildidae</taxon>
        <taxon>Estrildinae</taxon>
        <taxon>Taeniopygia</taxon>
    </lineage>
</organism>
<accession>A0A674H317</accession>
<reference evidence="15" key="2">
    <citation type="submission" date="2025-09" db="UniProtKB">
        <authorList>
            <consortium name="Ensembl"/>
        </authorList>
    </citation>
    <scope>IDENTIFICATION</scope>
</reference>
<evidence type="ECO:0000256" key="12">
    <source>
        <dbReference type="ARBA" id="ARBA00047978"/>
    </source>
</evidence>
<evidence type="ECO:0000256" key="9">
    <source>
        <dbReference type="ARBA" id="ARBA00038269"/>
    </source>
</evidence>
<evidence type="ECO:0000256" key="7">
    <source>
        <dbReference type="ARBA" id="ARBA00023136"/>
    </source>
</evidence>
<feature type="region of interest" description="Disordered" evidence="13">
    <location>
        <begin position="332"/>
        <end position="405"/>
    </location>
</feature>
<dbReference type="EC" id="2.3.1.250" evidence="10"/>
<feature type="transmembrane region" description="Helical" evidence="14">
    <location>
        <begin position="68"/>
        <end position="89"/>
    </location>
</feature>
<dbReference type="GO" id="GO:0061355">
    <property type="term" value="P:Wnt protein secretion"/>
    <property type="evidence" value="ECO:0007669"/>
    <property type="project" value="TreeGrafter"/>
</dbReference>
<evidence type="ECO:0000256" key="6">
    <source>
        <dbReference type="ARBA" id="ARBA00022989"/>
    </source>
</evidence>
<evidence type="ECO:0000256" key="10">
    <source>
        <dbReference type="ARBA" id="ARBA00038867"/>
    </source>
</evidence>
<dbReference type="InterPro" id="IPR017947">
    <property type="entry name" value="AryldialkylPase_Zn-BS"/>
</dbReference>
<evidence type="ECO:0000256" key="5">
    <source>
        <dbReference type="ARBA" id="ARBA00022824"/>
    </source>
</evidence>
<evidence type="ECO:0000256" key="11">
    <source>
        <dbReference type="ARBA" id="ARBA00040371"/>
    </source>
</evidence>
<reference evidence="15" key="1">
    <citation type="submission" date="2025-08" db="UniProtKB">
        <authorList>
            <consortium name="Ensembl"/>
        </authorList>
    </citation>
    <scope>IDENTIFICATION</scope>
</reference>
<dbReference type="GO" id="GO:0016788">
    <property type="term" value="F:hydrolase activity, acting on ester bonds"/>
    <property type="evidence" value="ECO:0007669"/>
    <property type="project" value="InterPro"/>
</dbReference>
<keyword evidence="2" id="KW-0808">Transferase</keyword>
<evidence type="ECO:0000256" key="3">
    <source>
        <dbReference type="ARBA" id="ARBA00022687"/>
    </source>
</evidence>
<keyword evidence="3" id="KW-0879">Wnt signaling pathway</keyword>
<feature type="transmembrane region" description="Helical" evidence="14">
    <location>
        <begin position="199"/>
        <end position="222"/>
    </location>
</feature>
<comment type="catalytic activity">
    <reaction evidence="12">
        <text>[Wnt protein]-L-serine + (9Z)-hexadecenoyl-CoA = [Wnt protein]-O-(9Z)-hexadecenoyl-L-serine + CoA</text>
        <dbReference type="Rhea" id="RHEA:45336"/>
        <dbReference type="Rhea" id="RHEA-COMP:11170"/>
        <dbReference type="Rhea" id="RHEA-COMP:11171"/>
        <dbReference type="ChEBI" id="CHEBI:29999"/>
        <dbReference type="ChEBI" id="CHEBI:57287"/>
        <dbReference type="ChEBI" id="CHEBI:61540"/>
        <dbReference type="ChEBI" id="CHEBI:85189"/>
        <dbReference type="EC" id="2.3.1.250"/>
    </reaction>
</comment>
<evidence type="ECO:0000256" key="13">
    <source>
        <dbReference type="SAM" id="MobiDB-lite"/>
    </source>
</evidence>
<evidence type="ECO:0000256" key="8">
    <source>
        <dbReference type="ARBA" id="ARBA00023315"/>
    </source>
</evidence>
<dbReference type="PROSITE" id="PS01322">
    <property type="entry name" value="PHOSPHOTRIESTERASE_1"/>
    <property type="match status" value="1"/>
</dbReference>
<dbReference type="GO" id="GO:0016055">
    <property type="term" value="P:Wnt signaling pathway"/>
    <property type="evidence" value="ECO:0007669"/>
    <property type="project" value="UniProtKB-KW"/>
</dbReference>
<feature type="compositionally biased region" description="Gly residues" evidence="13">
    <location>
        <begin position="349"/>
        <end position="372"/>
    </location>
</feature>
<dbReference type="PANTHER" id="PTHR13906">
    <property type="entry name" value="PORCUPINE"/>
    <property type="match status" value="1"/>
</dbReference>
<sequence length="522" mass="55112">MAALPPREFAAQVLPGCVVPTARQGLAQLWPLLLLCLGARLLHRLPLPRGGKHAGAAAGGLLALHHFFGAQALWVALLSALCVLTLLLSRARAHRGLCLALAALSYLLMGELHMVDTVTWHKMRGAQMVVAMKAVSLGFDLDRGAGGAEPSPAQVLGYLCSPGSVVFGPWEPFGAYLRSVEGPPLSAAWARKGLRSLGLALLCLLVSTCLAPFLFSSLLPLYGARALRRSVLARWLRAYESALSFHFSNFFVAFLSEATATLAGSGATLRHEHLHWDLAVSRPLRVELPRSMAEVVTNWNLPMSRWLHTCEHWFILGALGGDWEGLGGTGRELGGTGRDWEGTGRDWEGLGGTGRGLGGTGRDWEGLGGNWEGTGRDWEGTGRDWEGTGRDWEGLGGTGRGLGGNWEGLGGNWEGLGGTGRDWEGLGGDWGGTGRDWEGLGGTGGNWEGLGGNWEGTGRGLGGTGRDWEGLGGNWEGLGGNWEGLGGNWEGTGRGLGGNWEGLGGNWEGLGGMPGALEPILV</sequence>